<keyword evidence="1" id="KW-0805">Transcription regulation</keyword>
<dbReference type="PANTHER" id="PTHR44846:SF17">
    <property type="entry name" value="GNTR-FAMILY TRANSCRIPTIONAL REGULATOR"/>
    <property type="match status" value="1"/>
</dbReference>
<reference evidence="5 6" key="1">
    <citation type="submission" date="2017-05" db="EMBL/GenBank/DDBJ databases">
        <title>Biotechnological potential of actinobacteria isolated from South African environments.</title>
        <authorList>
            <person name="Le Roes-Hill M."/>
            <person name="Prins A."/>
            <person name="Durrell K.A."/>
        </authorList>
    </citation>
    <scope>NUCLEOTIDE SEQUENCE [LARGE SCALE GENOMIC DNA]</scope>
    <source>
        <strain evidence="5">M26</strain>
    </source>
</reference>
<name>A0A243RUS0_9ACTN</name>
<dbReference type="InterPro" id="IPR050679">
    <property type="entry name" value="Bact_HTH_transcr_reg"/>
</dbReference>
<accession>A0A243RUS0</accession>
<feature type="domain" description="HTH gntR-type" evidence="4">
    <location>
        <begin position="12"/>
        <end position="80"/>
    </location>
</feature>
<dbReference type="PROSITE" id="PS50949">
    <property type="entry name" value="HTH_GNTR"/>
    <property type="match status" value="2"/>
</dbReference>
<dbReference type="Proteomes" id="UP000194761">
    <property type="component" value="Unassembled WGS sequence"/>
</dbReference>
<keyword evidence="6" id="KW-1185">Reference proteome</keyword>
<keyword evidence="3" id="KW-0804">Transcription</keyword>
<dbReference type="SUPFAM" id="SSF46785">
    <property type="entry name" value="Winged helix' DNA-binding domain"/>
    <property type="match status" value="2"/>
</dbReference>
<dbReference type="GO" id="GO:0003700">
    <property type="term" value="F:DNA-binding transcription factor activity"/>
    <property type="evidence" value="ECO:0007669"/>
    <property type="project" value="InterPro"/>
</dbReference>
<sequence length="157" mass="17344">MRAATSRWLTGGLVYRQLADRIRAQITAGEYPRGSTLPSEPVLAERFRVARSTVRRGLALLEGEGLITALPGRGRVVNDPDQETGPAYRYQVIANDLREQIRTGALVAGARLPSEMALRRHHGASRNTVRQALDELRHEGLIVVAHGKGRFVRFAPD</sequence>
<dbReference type="PANTHER" id="PTHR44846">
    <property type="entry name" value="MANNOSYL-D-GLYCERATE TRANSPORT/METABOLISM SYSTEM REPRESSOR MNGR-RELATED"/>
    <property type="match status" value="1"/>
</dbReference>
<dbReference type="CDD" id="cd07377">
    <property type="entry name" value="WHTH_GntR"/>
    <property type="match status" value="2"/>
</dbReference>
<comment type="caution">
    <text evidence="5">The sequence shown here is derived from an EMBL/GenBank/DDBJ whole genome shotgun (WGS) entry which is preliminary data.</text>
</comment>
<organism evidence="5 6">
    <name type="scientific">Streptosporangium minutum</name>
    <dbReference type="NCBI Taxonomy" id="569862"/>
    <lineage>
        <taxon>Bacteria</taxon>
        <taxon>Bacillati</taxon>
        <taxon>Actinomycetota</taxon>
        <taxon>Actinomycetes</taxon>
        <taxon>Streptosporangiales</taxon>
        <taxon>Streptosporangiaceae</taxon>
        <taxon>Streptosporangium</taxon>
    </lineage>
</organism>
<dbReference type="GO" id="GO:0045892">
    <property type="term" value="P:negative regulation of DNA-templated transcription"/>
    <property type="evidence" value="ECO:0007669"/>
    <property type="project" value="TreeGrafter"/>
</dbReference>
<dbReference type="InterPro" id="IPR036390">
    <property type="entry name" value="WH_DNA-bd_sf"/>
</dbReference>
<dbReference type="SMART" id="SM00345">
    <property type="entry name" value="HTH_GNTR"/>
    <property type="match status" value="2"/>
</dbReference>
<dbReference type="AlphaFoldDB" id="A0A243RUS0"/>
<dbReference type="InterPro" id="IPR000524">
    <property type="entry name" value="Tscrpt_reg_HTH_GntR"/>
</dbReference>
<dbReference type="InterPro" id="IPR036388">
    <property type="entry name" value="WH-like_DNA-bd_sf"/>
</dbReference>
<dbReference type="EMBL" id="NGFP01000014">
    <property type="protein sequence ID" value="OUC98901.1"/>
    <property type="molecule type" value="Genomic_DNA"/>
</dbReference>
<dbReference type="RefSeq" id="WP_086568716.1">
    <property type="nucleotide sequence ID" value="NZ_NGFP01000014.1"/>
</dbReference>
<keyword evidence="2" id="KW-0238">DNA-binding</keyword>
<dbReference type="GO" id="GO:0003677">
    <property type="term" value="F:DNA binding"/>
    <property type="evidence" value="ECO:0007669"/>
    <property type="project" value="UniProtKB-KW"/>
</dbReference>
<evidence type="ECO:0000256" key="2">
    <source>
        <dbReference type="ARBA" id="ARBA00023125"/>
    </source>
</evidence>
<protein>
    <submittedName>
        <fullName evidence="5">GntR family transcriptional regulator</fullName>
    </submittedName>
</protein>
<dbReference type="Gene3D" id="1.10.10.10">
    <property type="entry name" value="Winged helix-like DNA-binding domain superfamily/Winged helix DNA-binding domain"/>
    <property type="match status" value="2"/>
</dbReference>
<evidence type="ECO:0000256" key="3">
    <source>
        <dbReference type="ARBA" id="ARBA00023163"/>
    </source>
</evidence>
<evidence type="ECO:0000256" key="1">
    <source>
        <dbReference type="ARBA" id="ARBA00023015"/>
    </source>
</evidence>
<dbReference type="PRINTS" id="PR00035">
    <property type="entry name" value="HTHGNTR"/>
</dbReference>
<evidence type="ECO:0000259" key="4">
    <source>
        <dbReference type="PROSITE" id="PS50949"/>
    </source>
</evidence>
<evidence type="ECO:0000313" key="6">
    <source>
        <dbReference type="Proteomes" id="UP000194761"/>
    </source>
</evidence>
<dbReference type="Pfam" id="PF00392">
    <property type="entry name" value="GntR"/>
    <property type="match status" value="2"/>
</dbReference>
<feature type="domain" description="HTH gntR-type" evidence="4">
    <location>
        <begin position="87"/>
        <end position="155"/>
    </location>
</feature>
<proteinExistence type="predicted"/>
<gene>
    <name evidence="5" type="ORF">CA984_05140</name>
</gene>
<evidence type="ECO:0000313" key="5">
    <source>
        <dbReference type="EMBL" id="OUC98901.1"/>
    </source>
</evidence>